<protein>
    <submittedName>
        <fullName evidence="1">Uncharacterized protein</fullName>
    </submittedName>
</protein>
<reference evidence="2 5" key="3">
    <citation type="submission" date="2019-03" db="EMBL/GenBank/DDBJ databases">
        <title>Genomic Encyclopedia of Type Strains, Phase IV (KMG-IV): sequencing the most valuable type-strain genomes for metagenomic binning, comparative biology and taxonomic classification.</title>
        <authorList>
            <person name="Goeker M."/>
        </authorList>
    </citation>
    <scope>NUCLEOTIDE SEQUENCE [LARGE SCALE GENOMIC DNA]</scope>
    <source>
        <strain evidence="2 5">DSM 23917</strain>
    </source>
</reference>
<dbReference type="OrthoDB" id="9859037at2"/>
<dbReference type="KEGG" id="bhf:C3V43_09595"/>
<dbReference type="EMBL" id="SLXB01000001">
    <property type="protein sequence ID" value="TCO96306.1"/>
    <property type="molecule type" value="Genomic_DNA"/>
</dbReference>
<dbReference type="Proteomes" id="UP000279562">
    <property type="component" value="Unassembled WGS sequence"/>
</dbReference>
<proteinExistence type="predicted"/>
<evidence type="ECO:0000313" key="2">
    <source>
        <dbReference type="EMBL" id="TCO96306.1"/>
    </source>
</evidence>
<evidence type="ECO:0000313" key="3">
    <source>
        <dbReference type="EMBL" id="VFB13483.1"/>
    </source>
</evidence>
<evidence type="ECO:0000313" key="4">
    <source>
        <dbReference type="Proteomes" id="UP000279562"/>
    </source>
</evidence>
<dbReference type="EMBL" id="RQYF01000112">
    <property type="protein sequence ID" value="RRD87196.1"/>
    <property type="molecule type" value="Genomic_DNA"/>
</dbReference>
<reference evidence="3 6" key="2">
    <citation type="submission" date="2019-02" db="EMBL/GenBank/DDBJ databases">
        <authorList>
            <consortium name="Pathogen Informatics"/>
        </authorList>
    </citation>
    <scope>NUCLEOTIDE SEQUENCE [LARGE SCALE GENOMIC DNA]</scope>
    <source>
        <strain evidence="3 6">3012STDY7078512</strain>
    </source>
</reference>
<gene>
    <name evidence="1" type="ORF">EII33_13430</name>
    <name evidence="2" type="ORF">EV202_10177</name>
    <name evidence="3" type="ORF">NCTC7812_01007</name>
</gene>
<sequence length="80" mass="9722">MNDEPRYQKNDRVWIECSTEDGCLRKRPAIVIAYLKRLYKFYANENFVAIRYEDVKEDENPENCFECVLESRVSHRKEKE</sequence>
<evidence type="ECO:0000313" key="6">
    <source>
        <dbReference type="Proteomes" id="UP000396835"/>
    </source>
</evidence>
<dbReference type="GeneID" id="94548678"/>
<dbReference type="Proteomes" id="UP000396835">
    <property type="component" value="Unassembled WGS sequence"/>
</dbReference>
<keyword evidence="4" id="KW-1185">Reference proteome</keyword>
<dbReference type="AlphaFoldDB" id="A0A2R3MT68"/>
<name>A0A2R3MT68_9BACE</name>
<dbReference type="Proteomes" id="UP000295600">
    <property type="component" value="Unassembled WGS sequence"/>
</dbReference>
<dbReference type="RefSeq" id="WP_106041245.1">
    <property type="nucleotide sequence ID" value="NZ_CAACYH010000004.1"/>
</dbReference>
<evidence type="ECO:0000313" key="1">
    <source>
        <dbReference type="EMBL" id="RRD87196.1"/>
    </source>
</evidence>
<accession>A0A2R3MT68</accession>
<organism evidence="1 4">
    <name type="scientific">Prevotella heparinolytica</name>
    <dbReference type="NCBI Taxonomy" id="28113"/>
    <lineage>
        <taxon>Bacteria</taxon>
        <taxon>Pseudomonadati</taxon>
        <taxon>Bacteroidota</taxon>
        <taxon>Bacteroidia</taxon>
        <taxon>Bacteroidales</taxon>
        <taxon>Bacteroidaceae</taxon>
        <taxon>Bacteroides</taxon>
    </lineage>
</organism>
<reference evidence="1 4" key="1">
    <citation type="submission" date="2018-11" db="EMBL/GenBank/DDBJ databases">
        <title>Genomes From Bacteria Associated with the Canine Oral Cavity: a Test Case for Automated Genome-Based Taxonomic Assignment.</title>
        <authorList>
            <person name="Coil D.A."/>
            <person name="Jospin G."/>
            <person name="Darling A.E."/>
            <person name="Wallis C."/>
            <person name="Davis I.J."/>
            <person name="Harris S."/>
            <person name="Eisen J.A."/>
            <person name="Holcombe L.J."/>
            <person name="O'Flynn C."/>
        </authorList>
    </citation>
    <scope>NUCLEOTIDE SEQUENCE [LARGE SCALE GENOMIC DNA]</scope>
    <source>
        <strain evidence="1 4">OH1047_COT-310</strain>
    </source>
</reference>
<evidence type="ECO:0000313" key="5">
    <source>
        <dbReference type="Proteomes" id="UP000295600"/>
    </source>
</evidence>
<dbReference type="EMBL" id="CAACYH010000004">
    <property type="protein sequence ID" value="VFB13483.1"/>
    <property type="molecule type" value="Genomic_DNA"/>
</dbReference>